<accession>A0A543NG46</accession>
<protein>
    <submittedName>
        <fullName evidence="1">Uncharacterized protein</fullName>
    </submittedName>
</protein>
<gene>
    <name evidence="1" type="ORF">FHX37_0622</name>
</gene>
<evidence type="ECO:0000313" key="2">
    <source>
        <dbReference type="Proteomes" id="UP000317422"/>
    </source>
</evidence>
<dbReference type="AlphaFoldDB" id="A0A543NG46"/>
<name>A0A543NG46_9ACTN</name>
<reference evidence="1 2" key="1">
    <citation type="submission" date="2019-06" db="EMBL/GenBank/DDBJ databases">
        <title>Sequencing the genomes of 1000 actinobacteria strains.</title>
        <authorList>
            <person name="Klenk H.-P."/>
        </authorList>
    </citation>
    <scope>NUCLEOTIDE SEQUENCE [LARGE SCALE GENOMIC DNA]</scope>
    <source>
        <strain evidence="1 2">DSM 45015</strain>
    </source>
</reference>
<keyword evidence="2" id="KW-1185">Reference proteome</keyword>
<dbReference type="RefSeq" id="WP_170181490.1">
    <property type="nucleotide sequence ID" value="NZ_VFQC01000001.1"/>
</dbReference>
<comment type="caution">
    <text evidence="1">The sequence shown here is derived from an EMBL/GenBank/DDBJ whole genome shotgun (WGS) entry which is preliminary data.</text>
</comment>
<sequence>MTAPADAAADEETTEVIWTAAPMGDAAYRRLLRLLFAPADDDRTGGDADD</sequence>
<organism evidence="1 2">
    <name type="scientific">Haloactinospora alba</name>
    <dbReference type="NCBI Taxonomy" id="405555"/>
    <lineage>
        <taxon>Bacteria</taxon>
        <taxon>Bacillati</taxon>
        <taxon>Actinomycetota</taxon>
        <taxon>Actinomycetes</taxon>
        <taxon>Streptosporangiales</taxon>
        <taxon>Nocardiopsidaceae</taxon>
        <taxon>Haloactinospora</taxon>
    </lineage>
</organism>
<dbReference type="EMBL" id="VFQC01000001">
    <property type="protein sequence ID" value="TQN30740.1"/>
    <property type="molecule type" value="Genomic_DNA"/>
</dbReference>
<dbReference type="Proteomes" id="UP000317422">
    <property type="component" value="Unassembled WGS sequence"/>
</dbReference>
<evidence type="ECO:0000313" key="1">
    <source>
        <dbReference type="EMBL" id="TQN30740.1"/>
    </source>
</evidence>
<proteinExistence type="predicted"/>